<dbReference type="Pfam" id="PF21760">
    <property type="entry name" value="SecD_1st"/>
    <property type="match status" value="1"/>
</dbReference>
<comment type="function">
    <text evidence="9">Part of the Sec protein translocase complex. Interacts with the SecYEG preprotein conducting channel. SecDF uses the proton motive force (PMF) to complete protein translocation after the ATP-dependent function of SecA.</text>
</comment>
<dbReference type="KEGG" id="mgod:E7746_11805"/>
<evidence type="ECO:0000256" key="9">
    <source>
        <dbReference type="HAMAP-Rule" id="MF_01463"/>
    </source>
</evidence>
<evidence type="ECO:0000256" key="2">
    <source>
        <dbReference type="ARBA" id="ARBA00022448"/>
    </source>
</evidence>
<dbReference type="NCBIfam" id="TIGR01129">
    <property type="entry name" value="secD"/>
    <property type="match status" value="1"/>
</dbReference>
<feature type="transmembrane region" description="Helical" evidence="9">
    <location>
        <begin position="792"/>
        <end position="809"/>
    </location>
</feature>
<evidence type="ECO:0000256" key="7">
    <source>
        <dbReference type="ARBA" id="ARBA00023010"/>
    </source>
</evidence>
<dbReference type="Gene3D" id="1.20.1640.10">
    <property type="entry name" value="Multidrug efflux transporter AcrB transmembrane domain"/>
    <property type="match status" value="2"/>
</dbReference>
<comment type="subcellular location">
    <subcellularLocation>
        <location evidence="1 9">Cell membrane</location>
        <topology evidence="1 9">Multi-pass membrane protein</topology>
    </subcellularLocation>
</comment>
<dbReference type="SUPFAM" id="SSF82866">
    <property type="entry name" value="Multidrug efflux transporter AcrB transmembrane domain"/>
    <property type="match status" value="2"/>
</dbReference>
<dbReference type="InterPro" id="IPR022813">
    <property type="entry name" value="SecD/SecF_arch_bac"/>
</dbReference>
<name>A0A4V1D1V4_9BACT</name>
<dbReference type="EMBL" id="CP039393">
    <property type="protein sequence ID" value="QCD36518.1"/>
    <property type="molecule type" value="Genomic_DNA"/>
</dbReference>
<dbReference type="InterPro" id="IPR055344">
    <property type="entry name" value="SecD_SecF_C_bact"/>
</dbReference>
<feature type="domain" description="Protein export membrane protein SecD/SecF C-terminal" evidence="11">
    <location>
        <begin position="766"/>
        <end position="952"/>
    </location>
</feature>
<dbReference type="Gene3D" id="3.30.70.3220">
    <property type="match status" value="1"/>
</dbReference>
<feature type="transmembrane region" description="Helical" evidence="9">
    <location>
        <begin position="601"/>
        <end position="623"/>
    </location>
</feature>
<evidence type="ECO:0000256" key="8">
    <source>
        <dbReference type="ARBA" id="ARBA00023136"/>
    </source>
</evidence>
<dbReference type="NCBIfam" id="TIGR00916">
    <property type="entry name" value="2A0604s01"/>
    <property type="match status" value="1"/>
</dbReference>
<dbReference type="Gene3D" id="3.30.1360.200">
    <property type="match status" value="1"/>
</dbReference>
<dbReference type="InterPro" id="IPR048634">
    <property type="entry name" value="SecD_SecF_C"/>
</dbReference>
<keyword evidence="7 9" id="KW-0811">Translocation</keyword>
<feature type="domain" description="Protein translocase subunit SecDF P1" evidence="13">
    <location>
        <begin position="190"/>
        <end position="246"/>
    </location>
</feature>
<evidence type="ECO:0000313" key="16">
    <source>
        <dbReference type="Proteomes" id="UP000297031"/>
    </source>
</evidence>
<dbReference type="InterPro" id="IPR005665">
    <property type="entry name" value="SecF_bac"/>
</dbReference>
<comment type="similarity">
    <text evidence="9">Belongs to the SecD/SecF family. SecD subfamily.</text>
</comment>
<feature type="transmembrane region" description="Helical" evidence="9">
    <location>
        <begin position="926"/>
        <end position="951"/>
    </location>
</feature>
<evidence type="ECO:0000256" key="1">
    <source>
        <dbReference type="ARBA" id="ARBA00004651"/>
    </source>
</evidence>
<evidence type="ECO:0000259" key="13">
    <source>
        <dbReference type="Pfam" id="PF21760"/>
    </source>
</evidence>
<dbReference type="FunFam" id="1.20.1640.10:FF:000004">
    <property type="entry name" value="Protein translocase subunit SecD"/>
    <property type="match status" value="1"/>
</dbReference>
<dbReference type="NCBIfam" id="TIGR00966">
    <property type="entry name" value="transloc_SecF"/>
    <property type="match status" value="1"/>
</dbReference>
<dbReference type="AlphaFoldDB" id="A0A4V1D1V4"/>
<feature type="transmembrane region" description="Helical" evidence="9">
    <location>
        <begin position="12"/>
        <end position="32"/>
    </location>
</feature>
<accession>A0A4V1D1V4</accession>
<keyword evidence="4 9" id="KW-0812">Transmembrane</keyword>
<dbReference type="GO" id="GO:0006605">
    <property type="term" value="P:protein targeting"/>
    <property type="evidence" value="ECO:0007669"/>
    <property type="project" value="UniProtKB-UniRule"/>
</dbReference>
<evidence type="ECO:0000256" key="3">
    <source>
        <dbReference type="ARBA" id="ARBA00022475"/>
    </source>
</evidence>
<dbReference type="HAMAP" id="MF_01464_B">
    <property type="entry name" value="SecF_B"/>
    <property type="match status" value="1"/>
</dbReference>
<feature type="transmembrane region" description="Helical" evidence="9">
    <location>
        <begin position="816"/>
        <end position="839"/>
    </location>
</feature>
<protein>
    <recommendedName>
        <fullName evidence="9 10">Multifunctional fusion protein</fullName>
    </recommendedName>
    <domain>
        <recommendedName>
            <fullName evidence="9">Protein translocase subunit SecD</fullName>
        </recommendedName>
    </domain>
    <domain>
        <recommendedName>
            <fullName evidence="10">Protein-export membrane protein SecF</fullName>
        </recommendedName>
    </domain>
</protein>
<feature type="transmembrane region" description="Helical" evidence="9">
    <location>
        <begin position="851"/>
        <end position="871"/>
    </location>
</feature>
<feature type="transmembrane region" description="Helical" evidence="9">
    <location>
        <begin position="501"/>
        <end position="520"/>
    </location>
</feature>
<feature type="transmembrane region" description="Helical" evidence="9">
    <location>
        <begin position="473"/>
        <end position="494"/>
    </location>
</feature>
<dbReference type="Pfam" id="PF07549">
    <property type="entry name" value="Sec_GG"/>
    <property type="match status" value="2"/>
</dbReference>
<dbReference type="PANTHER" id="PTHR30081:SF1">
    <property type="entry name" value="PROTEIN TRANSLOCASE SUBUNIT SECD"/>
    <property type="match status" value="1"/>
</dbReference>
<dbReference type="Pfam" id="PF02355">
    <property type="entry name" value="SecD_SecF_C"/>
    <property type="match status" value="1"/>
</dbReference>
<feature type="domain" description="SecDF P1 head subdomain" evidence="14">
    <location>
        <begin position="355"/>
        <end position="450"/>
    </location>
</feature>
<dbReference type="InterPro" id="IPR022646">
    <property type="entry name" value="SecD/SecF_CS"/>
</dbReference>
<evidence type="ECO:0000256" key="5">
    <source>
        <dbReference type="ARBA" id="ARBA00022927"/>
    </source>
</evidence>
<dbReference type="PRINTS" id="PR01755">
    <property type="entry name" value="SECFTRNLCASE"/>
</dbReference>
<reference evidence="15 16" key="1">
    <citation type="submission" date="2019-02" db="EMBL/GenBank/DDBJ databases">
        <title>Isolation and identification of novel species under the genus Muribaculum.</title>
        <authorList>
            <person name="Miyake S."/>
            <person name="Ding Y."/>
            <person name="Low A."/>
            <person name="Soh M."/>
            <person name="Seedorf H."/>
        </authorList>
    </citation>
    <scope>NUCLEOTIDE SEQUENCE [LARGE SCALE GENOMIC DNA]</scope>
    <source>
        <strain evidence="15 16">TLL-A4</strain>
    </source>
</reference>
<dbReference type="OrthoDB" id="9805019at2"/>
<keyword evidence="3 9" id="KW-1003">Cell membrane</keyword>
<keyword evidence="6 9" id="KW-1133">Transmembrane helix</keyword>
<keyword evidence="16" id="KW-1185">Reference proteome</keyword>
<dbReference type="GO" id="GO:0005886">
    <property type="term" value="C:plasma membrane"/>
    <property type="evidence" value="ECO:0007669"/>
    <property type="project" value="UniProtKB-SubCell"/>
</dbReference>
<dbReference type="GO" id="GO:0043952">
    <property type="term" value="P:protein transport by the Sec complex"/>
    <property type="evidence" value="ECO:0007669"/>
    <property type="project" value="UniProtKB-UniRule"/>
</dbReference>
<dbReference type="InterPro" id="IPR054384">
    <property type="entry name" value="SecDF_P1_head"/>
</dbReference>
<dbReference type="GO" id="GO:0065002">
    <property type="term" value="P:intracellular protein transmembrane transport"/>
    <property type="evidence" value="ECO:0007669"/>
    <property type="project" value="UniProtKB-UniRule"/>
</dbReference>
<evidence type="ECO:0000256" key="10">
    <source>
        <dbReference type="HAMAP-Rule" id="MF_01464"/>
    </source>
</evidence>
<dbReference type="GO" id="GO:0015450">
    <property type="term" value="F:protein-transporting ATPase activity"/>
    <property type="evidence" value="ECO:0007669"/>
    <property type="project" value="InterPro"/>
</dbReference>
<evidence type="ECO:0000259" key="12">
    <source>
        <dbReference type="Pfam" id="PF03176"/>
    </source>
</evidence>
<comment type="subunit">
    <text evidence="9">Forms a complex with SecF. Part of the essential Sec protein translocation apparatus which comprises SecA, SecYEG and auxiliary proteins SecDF. Other proteins may also be involved.</text>
</comment>
<keyword evidence="5 9" id="KW-0653">Protein transport</keyword>
<sequence length="963" mass="105309">MQSKGTTGSAISGVIAIFLVLVCLFYLSFSWVTKRYEDKATEYAMVMSGGDAASDSYKKAYKNYIDSIGKEKVYPVLGYTFNQVQKMGVGLGLDLKGGMNVILQVSVPDILRSMANAEGNKTFNAVISATDSVVKKTKTSDYVAAFFKEYQRIDPSADMAVVFKNVAKRGENAAQVEATVKQEVKDRVASSTNVLRNRIDQFGVVSPNIQELEKDGQILLELPGVKEHDRVRELLKASANLEFYEVYTIDEIQSQLMALENALRSDSTANVNSIFAYFDGQGYPGTPIVGMATQAHREVIDSILESPVAARILPSNLKLRWEVKPQEVQYTDTATNTTRKAEIYQLIALKSNNGKPALAGDVVVSATSDFDNMSGNYVSMNMNSEGAKAWARVTQNNLGKPVAIVLDDHVYSYPRINSVIEGGRSQITGQFTVEDAKDLANVLKSGKMAAKVDIISDTVIGPSLGKQAIHDGFLSFVIALVLLMAFMMFFYGFIPGLVANMGLVCNLFFTFGILASFQAVLTLPGIAGIVLALGMAVDANVLIFERAKEELRAGKNIRQAIADGYSNAFSAIFDSNLTSVITAVILLLYGTGPIKGFATTLIIGIVCSFFTAVFLTRLVFIGFGKTAPFQRLTFTTKLSRNMLTNTKINFLGQRKVSFTVCGILVLIVVASLFLRGMNQGIDFSGGRNYVVQFDHPVKTHEIQSKLAPSFPNASLSVITIDNDTKVRISTNYKINEETDGVDREITEILYNGLKDEIGNMSLEDFSTTNENVGIQSSQKVGPTIAADMKNDAYIAVVLSLIAMFLYILLRFHNVAFSVGALAAVAFTAFTIIGFYSLFWGILPFSMEIDQTFIAAILTVIGYQINDTVVVFDRVRENTQLYPKQDFFSMINMSINSTLSRTIMTSCSTLLVLLCIFILGGESIRSFTFAMLFGVITGTLATIYVAAPVAYLTDRRRNSGKKAA</sequence>
<feature type="domain" description="Membrane transport protein MMPL" evidence="12">
    <location>
        <begin position="476"/>
        <end position="625"/>
    </location>
</feature>
<keyword evidence="8 9" id="KW-0472">Membrane</keyword>
<comment type="similarity">
    <text evidence="10">Belongs to the SecD/SecF family. SecF subfamily.</text>
</comment>
<gene>
    <name evidence="9 15" type="primary">secD</name>
    <name evidence="10" type="synonym">secF</name>
    <name evidence="15" type="ORF">E7746_11805</name>
</gene>
<comment type="caution">
    <text evidence="9">Lacks conserved residue(s) required for the propagation of feature annotation.</text>
</comment>
<comment type="subunit">
    <text evidence="10">Forms a complex with SecD. Part of the essential Sec protein translocation apparatus which comprises SecA, SecYEG and auxiliary proteins SecDF. Other proteins may also be involved.</text>
</comment>
<organism evidence="15 16">
    <name type="scientific">Muribaculum gordoncarteri</name>
    <dbReference type="NCBI Taxonomy" id="2530390"/>
    <lineage>
        <taxon>Bacteria</taxon>
        <taxon>Pseudomonadati</taxon>
        <taxon>Bacteroidota</taxon>
        <taxon>Bacteroidia</taxon>
        <taxon>Bacteroidales</taxon>
        <taxon>Muribaculaceae</taxon>
        <taxon>Muribaculum</taxon>
    </lineage>
</organism>
<proteinExistence type="inferred from homology"/>
<dbReference type="Pfam" id="PF03176">
    <property type="entry name" value="MMPL"/>
    <property type="match status" value="1"/>
</dbReference>
<dbReference type="InterPro" id="IPR048631">
    <property type="entry name" value="SecD_1st"/>
</dbReference>
<feature type="transmembrane region" description="Helical" evidence="9">
    <location>
        <begin position="902"/>
        <end position="920"/>
    </location>
</feature>
<dbReference type="Proteomes" id="UP000297031">
    <property type="component" value="Chromosome"/>
</dbReference>
<feature type="transmembrane region" description="Helical" evidence="9">
    <location>
        <begin position="565"/>
        <end position="589"/>
    </location>
</feature>
<evidence type="ECO:0000256" key="4">
    <source>
        <dbReference type="ARBA" id="ARBA00022692"/>
    </source>
</evidence>
<dbReference type="Pfam" id="PF22599">
    <property type="entry name" value="SecDF_P1_head"/>
    <property type="match status" value="1"/>
</dbReference>
<dbReference type="InterPro" id="IPR005791">
    <property type="entry name" value="SecD"/>
</dbReference>
<feature type="transmembrane region" description="Helical" evidence="9">
    <location>
        <begin position="656"/>
        <end position="674"/>
    </location>
</feature>
<dbReference type="InterPro" id="IPR022645">
    <property type="entry name" value="SecD/SecF_bac"/>
</dbReference>
<evidence type="ECO:0000256" key="6">
    <source>
        <dbReference type="ARBA" id="ARBA00022989"/>
    </source>
</evidence>
<evidence type="ECO:0000259" key="11">
    <source>
        <dbReference type="Pfam" id="PF02355"/>
    </source>
</evidence>
<dbReference type="PANTHER" id="PTHR30081">
    <property type="entry name" value="PROTEIN-EXPORT MEMBRANE PROTEIN SEC"/>
    <property type="match status" value="1"/>
</dbReference>
<dbReference type="RefSeq" id="WP_136410930.1">
    <property type="nucleotide sequence ID" value="NZ_CP039393.1"/>
</dbReference>
<evidence type="ECO:0000313" key="15">
    <source>
        <dbReference type="EMBL" id="QCD36518.1"/>
    </source>
</evidence>
<dbReference type="InterPro" id="IPR004869">
    <property type="entry name" value="MMPL_dom"/>
</dbReference>
<keyword evidence="2 9" id="KW-0813">Transport</keyword>
<dbReference type="HAMAP" id="MF_01463_B">
    <property type="entry name" value="SecD_B"/>
    <property type="match status" value="1"/>
</dbReference>
<evidence type="ECO:0000259" key="14">
    <source>
        <dbReference type="Pfam" id="PF22599"/>
    </source>
</evidence>